<evidence type="ECO:0008006" key="4">
    <source>
        <dbReference type="Google" id="ProtNLM"/>
    </source>
</evidence>
<gene>
    <name evidence="2" type="ORF">D1867_10475</name>
</gene>
<keyword evidence="3" id="KW-1185">Reference proteome</keyword>
<reference evidence="2 3" key="1">
    <citation type="submission" date="2019-10" db="EMBL/GenBank/DDBJ databases">
        <title>Genome Sequences from Six Type Strain Members of the Archaeal Family Sulfolobaceae: Acidianus ambivalens, Acidianus infernus, Metallosphaera prunae, Stygiolobus azoricus, Sulfolobus metallicus, and Sulfurisphaera ohwakuensis.</title>
        <authorList>
            <person name="Counts J.A."/>
            <person name="Kelly R.M."/>
        </authorList>
    </citation>
    <scope>NUCLEOTIDE SEQUENCE [LARGE SCALE GENOMIC DNA]</scope>
    <source>
        <strain evidence="2 3">DSM 3191</strain>
    </source>
</reference>
<dbReference type="InterPro" id="IPR007981">
    <property type="entry name" value="Peptidase_A5"/>
</dbReference>
<evidence type="ECO:0000313" key="3">
    <source>
        <dbReference type="Proteomes" id="UP000440125"/>
    </source>
</evidence>
<accession>A0A6A9QKB9</accession>
<dbReference type="Proteomes" id="UP000440125">
    <property type="component" value="Unassembled WGS sequence"/>
</dbReference>
<keyword evidence="1" id="KW-0472">Membrane</keyword>
<evidence type="ECO:0000256" key="1">
    <source>
        <dbReference type="SAM" id="Phobius"/>
    </source>
</evidence>
<proteinExistence type="predicted"/>
<protein>
    <recommendedName>
        <fullName evidence="4">Thermopsin</fullName>
    </recommendedName>
</protein>
<comment type="caution">
    <text evidence="2">The sequence shown here is derived from an EMBL/GenBank/DDBJ whole genome shotgun (WGS) entry which is preliminary data.</text>
</comment>
<dbReference type="EMBL" id="WFIY01000004">
    <property type="protein sequence ID" value="MUM65656.1"/>
    <property type="molecule type" value="Genomic_DNA"/>
</dbReference>
<sequence>MHIIKLVIVILILLSLGNHVSLYSQCNNTYILNITSPSAFIFNIEGENVNISILRICNNSCQKLIYMNYTKNNLTSGLLLIQGKYKVVVKSASQFNFHYYIIKLKCIQKALCPSFLFSTNESVLIPIPDLETPEALKAFVVSNVSLSFEIIQCNKIIKEYENTTIVFSKDSYVYFKNPKNIFIKICVYKDSLFYLSYKVIPCFINPYLKLSSLSSEGIASYGILNETKATKPYLIKTTSILGKFNISCILAYNYSQNLVPPCSASLQLNVVLKTCRQVYWLQNVLEFLTLKHEFKLADGILNITCIDSTLSNSSITSPNGYVTIVNQSGKIEYYYGNYYCQPELKYCLPLCGYLVTNVSLEKCGILISFAVIFVKNGSSMCYKEIVYDNVLIHGKFKFAYILVCGKHYTPIGSYYDAELVFGGGGNGEITKFCKLNATLWLFYLKNNTYVTFPNYFTFGEDTAEKVVNIAVNFCKYYAKLTTGKENFRCYRACSYSIDPFHYHNIPSSRNSSTKSITVITISSHVSNPNYYTYEILIPIALILSFILYYLLFRKNDSGS</sequence>
<dbReference type="Pfam" id="PF05317">
    <property type="entry name" value="Thermopsin"/>
    <property type="match status" value="1"/>
</dbReference>
<feature type="transmembrane region" description="Helical" evidence="1">
    <location>
        <begin position="530"/>
        <end position="551"/>
    </location>
</feature>
<keyword evidence="1" id="KW-0812">Transmembrane</keyword>
<organism evidence="2 3">
    <name type="scientific">Acidianus infernus</name>
    <dbReference type="NCBI Taxonomy" id="12915"/>
    <lineage>
        <taxon>Archaea</taxon>
        <taxon>Thermoproteota</taxon>
        <taxon>Thermoprotei</taxon>
        <taxon>Sulfolobales</taxon>
        <taxon>Sulfolobaceae</taxon>
        <taxon>Acidianus</taxon>
    </lineage>
</organism>
<evidence type="ECO:0000313" key="2">
    <source>
        <dbReference type="EMBL" id="MUM65656.1"/>
    </source>
</evidence>
<keyword evidence="1" id="KW-1133">Transmembrane helix</keyword>
<dbReference type="AlphaFoldDB" id="A0A6A9QKB9"/>
<name>A0A6A9QKB9_ACIIN</name>